<reference evidence="2" key="1">
    <citation type="submission" date="2015-04" db="EMBL/GenBank/DDBJ databases">
        <title>The genome sequence of the plant pathogenic Rhizarian Plasmodiophora brassicae reveals insights in its biotrophic life cycle and the origin of chitin synthesis.</title>
        <authorList>
            <person name="Schwelm A."/>
            <person name="Fogelqvist J."/>
            <person name="Knaust A."/>
            <person name="Julke S."/>
            <person name="Lilja T."/>
            <person name="Dhandapani V."/>
            <person name="Bonilla-Rosso G."/>
            <person name="Karlsson M."/>
            <person name="Shevchenko A."/>
            <person name="Choi S.R."/>
            <person name="Kim H.G."/>
            <person name="Park J.Y."/>
            <person name="Lim Y.P."/>
            <person name="Ludwig-Muller J."/>
            <person name="Dixelius C."/>
        </authorList>
    </citation>
    <scope>NUCLEOTIDE SEQUENCE</scope>
    <source>
        <tissue evidence="2">Potato root galls</tissue>
    </source>
</reference>
<evidence type="ECO:0000256" key="1">
    <source>
        <dbReference type="SAM" id="MobiDB-lite"/>
    </source>
</evidence>
<feature type="compositionally biased region" description="Polar residues" evidence="1">
    <location>
        <begin position="106"/>
        <end position="120"/>
    </location>
</feature>
<name>A0A0H5RUX7_9EUKA</name>
<feature type="compositionally biased region" description="Basic and acidic residues" evidence="1">
    <location>
        <begin position="122"/>
        <end position="134"/>
    </location>
</feature>
<feature type="non-terminal residue" evidence="2">
    <location>
        <position position="1"/>
    </location>
</feature>
<dbReference type="AlphaFoldDB" id="A0A0H5RUX7"/>
<evidence type="ECO:0000313" key="2">
    <source>
        <dbReference type="EMBL" id="CRZ12554.1"/>
    </source>
</evidence>
<dbReference type="EMBL" id="HACM01012112">
    <property type="protein sequence ID" value="CRZ12554.1"/>
    <property type="molecule type" value="Transcribed_RNA"/>
</dbReference>
<sequence length="142" mass="15462">SALSSHDDVNNVKVGAAITPAANVSHLATAELEQIVSEVCGAPGTQTRQLPTAAKLRHASSTEEMAFIGALEAVKRQRSIETRIPGEEVKRAQQRSASWEEHQVEQRSNLTSDRQPSTLTRADARHLTVKERPWRTASASTV</sequence>
<proteinExistence type="predicted"/>
<protein>
    <submittedName>
        <fullName evidence="2">Uncharacterized protein</fullName>
    </submittedName>
</protein>
<accession>A0A0H5RUX7</accession>
<feature type="non-terminal residue" evidence="2">
    <location>
        <position position="142"/>
    </location>
</feature>
<organism evidence="2">
    <name type="scientific">Spongospora subterranea</name>
    <dbReference type="NCBI Taxonomy" id="70186"/>
    <lineage>
        <taxon>Eukaryota</taxon>
        <taxon>Sar</taxon>
        <taxon>Rhizaria</taxon>
        <taxon>Endomyxa</taxon>
        <taxon>Phytomyxea</taxon>
        <taxon>Plasmodiophorida</taxon>
        <taxon>Plasmodiophoridae</taxon>
        <taxon>Spongospora</taxon>
    </lineage>
</organism>
<feature type="region of interest" description="Disordered" evidence="1">
    <location>
        <begin position="85"/>
        <end position="142"/>
    </location>
</feature>